<dbReference type="Gene3D" id="2.30.29.30">
    <property type="entry name" value="Pleckstrin-homology domain (PH domain)/Phosphotyrosine-binding domain (PTB)"/>
    <property type="match status" value="2"/>
</dbReference>
<dbReference type="Pfam" id="PF08512">
    <property type="entry name" value="Rttp106-like_middle"/>
    <property type="match status" value="1"/>
</dbReference>
<feature type="compositionally biased region" description="Acidic residues" evidence="1">
    <location>
        <begin position="643"/>
        <end position="653"/>
    </location>
</feature>
<evidence type="ECO:0000259" key="3">
    <source>
        <dbReference type="SMART" id="SM01287"/>
    </source>
</evidence>
<feature type="compositionally biased region" description="Basic and acidic residues" evidence="1">
    <location>
        <begin position="122"/>
        <end position="137"/>
    </location>
</feature>
<dbReference type="InterPro" id="IPR050454">
    <property type="entry name" value="RTT106/SSRP1_HistChap/FACT"/>
</dbReference>
<feature type="compositionally biased region" description="Basic residues" evidence="1">
    <location>
        <begin position="138"/>
        <end position="151"/>
    </location>
</feature>
<dbReference type="GO" id="GO:0042393">
    <property type="term" value="F:histone binding"/>
    <property type="evidence" value="ECO:0007669"/>
    <property type="project" value="TreeGrafter"/>
</dbReference>
<dbReference type="InterPro" id="IPR024954">
    <property type="entry name" value="SSRP1_DD"/>
</dbReference>
<feature type="region of interest" description="Disordered" evidence="1">
    <location>
        <begin position="618"/>
        <end position="653"/>
    </location>
</feature>
<dbReference type="PANTHER" id="PTHR45849:SF1">
    <property type="entry name" value="FACT COMPLEX SUBUNIT SSRP1"/>
    <property type="match status" value="1"/>
</dbReference>
<dbReference type="InterPro" id="IPR048993">
    <property type="entry name" value="SSRP1-like_PH1"/>
</dbReference>
<dbReference type="CDD" id="cd13231">
    <property type="entry name" value="PH2_SSRP1-like"/>
    <property type="match status" value="1"/>
</dbReference>
<keyword evidence="2" id="KW-1133">Transmembrane helix</keyword>
<protein>
    <submittedName>
        <fullName evidence="4">FACT complex subunit SSRP1</fullName>
    </submittedName>
</protein>
<feature type="region of interest" description="Disordered" evidence="1">
    <location>
        <begin position="580"/>
        <end position="601"/>
    </location>
</feature>
<comment type="caution">
    <text evidence="4">The sequence shown here is derived from an EMBL/GenBank/DDBJ whole genome shotgun (WGS) entry which is preliminary data.</text>
</comment>
<accession>X6NID8</accession>
<organism evidence="4 5">
    <name type="scientific">Reticulomyxa filosa</name>
    <dbReference type="NCBI Taxonomy" id="46433"/>
    <lineage>
        <taxon>Eukaryota</taxon>
        <taxon>Sar</taxon>
        <taxon>Rhizaria</taxon>
        <taxon>Retaria</taxon>
        <taxon>Foraminifera</taxon>
        <taxon>Monothalamids</taxon>
        <taxon>Reticulomyxidae</taxon>
        <taxon>Reticulomyxa</taxon>
    </lineage>
</organism>
<dbReference type="PANTHER" id="PTHR45849">
    <property type="entry name" value="FACT COMPLEX SUBUNIT SSRP1"/>
    <property type="match status" value="1"/>
</dbReference>
<dbReference type="Pfam" id="PF21103">
    <property type="entry name" value="PH1_SSRP1-like"/>
    <property type="match status" value="2"/>
</dbReference>
<feature type="compositionally biased region" description="Acidic residues" evidence="1">
    <location>
        <begin position="619"/>
        <end position="630"/>
    </location>
</feature>
<dbReference type="InterPro" id="IPR038167">
    <property type="entry name" value="SSRP1_sf"/>
</dbReference>
<dbReference type="AlphaFoldDB" id="X6NID8"/>
<keyword evidence="5" id="KW-1185">Reference proteome</keyword>
<name>X6NID8_RETFI</name>
<evidence type="ECO:0000256" key="1">
    <source>
        <dbReference type="SAM" id="MobiDB-lite"/>
    </source>
</evidence>
<feature type="transmembrane region" description="Helical" evidence="2">
    <location>
        <begin position="321"/>
        <end position="343"/>
    </location>
</feature>
<evidence type="ECO:0000313" key="5">
    <source>
        <dbReference type="Proteomes" id="UP000023152"/>
    </source>
</evidence>
<dbReference type="InterPro" id="IPR013719">
    <property type="entry name" value="RTT106/SPT16-like_middle_dom"/>
</dbReference>
<dbReference type="SUPFAM" id="SSF50729">
    <property type="entry name" value="PH domain-like"/>
    <property type="match status" value="1"/>
</dbReference>
<dbReference type="InterPro" id="IPR035417">
    <property type="entry name" value="SSRP1/POB3_N"/>
</dbReference>
<dbReference type="EMBL" id="ASPP01008503">
    <property type="protein sequence ID" value="ETO25474.1"/>
    <property type="molecule type" value="Genomic_DNA"/>
</dbReference>
<keyword evidence="2" id="KW-0812">Transmembrane</keyword>
<dbReference type="Gene3D" id="2.30.29.150">
    <property type="match status" value="1"/>
</dbReference>
<dbReference type="SMART" id="SM01287">
    <property type="entry name" value="Rtt106"/>
    <property type="match status" value="1"/>
</dbReference>
<dbReference type="Gene3D" id="2.30.29.220">
    <property type="entry name" value="Structure-specific recognition protein (SSRP1)"/>
    <property type="match status" value="1"/>
</dbReference>
<feature type="compositionally biased region" description="Basic and acidic residues" evidence="1">
    <location>
        <begin position="632"/>
        <end position="641"/>
    </location>
</feature>
<reference evidence="4 5" key="1">
    <citation type="journal article" date="2013" name="Curr. Biol.">
        <title>The Genome of the Foraminiferan Reticulomyxa filosa.</title>
        <authorList>
            <person name="Glockner G."/>
            <person name="Hulsmann N."/>
            <person name="Schleicher M."/>
            <person name="Noegel A.A."/>
            <person name="Eichinger L."/>
            <person name="Gallinger C."/>
            <person name="Pawlowski J."/>
            <person name="Sierra R."/>
            <person name="Euteneuer U."/>
            <person name="Pillet L."/>
            <person name="Moustafa A."/>
            <person name="Platzer M."/>
            <person name="Groth M."/>
            <person name="Szafranski K."/>
            <person name="Schliwa M."/>
        </authorList>
    </citation>
    <scope>NUCLEOTIDE SEQUENCE [LARGE SCALE GENOMIC DNA]</scope>
</reference>
<dbReference type="GO" id="GO:0031491">
    <property type="term" value="F:nucleosome binding"/>
    <property type="evidence" value="ECO:0007669"/>
    <property type="project" value="TreeGrafter"/>
</dbReference>
<dbReference type="Pfam" id="PF03531">
    <property type="entry name" value="SSrecog"/>
    <property type="match status" value="1"/>
</dbReference>
<dbReference type="Pfam" id="PF17292">
    <property type="entry name" value="POB3_N"/>
    <property type="match status" value="1"/>
</dbReference>
<evidence type="ECO:0000256" key="2">
    <source>
        <dbReference type="SAM" id="Phobius"/>
    </source>
</evidence>
<gene>
    <name evidence="4" type="ORF">RFI_11665</name>
</gene>
<sequence length="653" mass="75625">MSKIYDKVRLGITREDGALTLKEGKLLWESKSGAKNVDVSSNDIKAIEWCLLDNTNKMMKISFVDKRKPDLRLIGFAGENEMEINNVCNKFLGKKLSAKSINVNGAHYGDFVLKRLATQEAREGEGKEAKEREGETKQKKKGGNNINKKKKEHEVVFRTKEKDTMFTIPYETLKQSVIQSRNEVSLEFHQWNEKTSSLNPHDELAEMRIYIPEDDNPESKKPAFEEFHETIVKKAGRIQHKSDLFCDDFIYNDKTNQNGLQVDKTEIIARFERITFRLPRGRYEIQFFPSHFLFRSETYNYLIEYAQIKRLFIFRQPDSKMAFLVTYCLFLDLLLFFICAVVIQLGPPIRQGQTTYHYLIMDCPEDEQSSVPINLSPEDLETVDWGLFCWKSNIKTKSYAYMFVFDFKYVASNGKPLLRATTEGPTYDVLSRVFMALSKTKIIQAKNFESSTGQQCIRCSYGANDGLLYPLEKSMFFIWKPATYFRHNDIDHVEFQRVNESTKMFDFVVHAKKNNTMVFNGIDRSDYEPLLKYCLSKNTIRVSDRDFHEKNVAQQMDSASRVTKTRRNLKMSFNSNVDGLIGAGGATDEEDDDEDYNAKDDADMLAEDDIDNENYHELVDEDATLNDLTDDISNKLDKADNENASDEDEKYKE</sequence>
<feature type="domain" description="Histone chaperone RTT106/FACT complex subunit SPT16-like middle" evidence="3">
    <location>
        <begin position="454"/>
        <end position="545"/>
    </location>
</feature>
<feature type="region of interest" description="Disordered" evidence="1">
    <location>
        <begin position="122"/>
        <end position="152"/>
    </location>
</feature>
<dbReference type="Proteomes" id="UP000023152">
    <property type="component" value="Unassembled WGS sequence"/>
</dbReference>
<keyword evidence="2" id="KW-0472">Membrane</keyword>
<dbReference type="OrthoDB" id="498543at2759"/>
<dbReference type="InterPro" id="IPR011993">
    <property type="entry name" value="PH-like_dom_sf"/>
</dbReference>
<proteinExistence type="predicted"/>
<evidence type="ECO:0000313" key="4">
    <source>
        <dbReference type="EMBL" id="ETO25474.1"/>
    </source>
</evidence>
<dbReference type="GO" id="GO:0035101">
    <property type="term" value="C:FACT complex"/>
    <property type="evidence" value="ECO:0007669"/>
    <property type="project" value="TreeGrafter"/>
</dbReference>